<reference evidence="1 2" key="1">
    <citation type="submission" date="2016-01" db="EMBL/GenBank/DDBJ databases">
        <authorList>
            <person name="Oliw E.H."/>
        </authorList>
    </citation>
    <scope>NUCLEOTIDE SEQUENCE [LARGE SCALE GENOMIC DNA]</scope>
    <source>
        <strain evidence="1 2">KA00635</strain>
    </source>
</reference>
<dbReference type="EMBL" id="LSCQ01000046">
    <property type="protein sequence ID" value="KXB36205.1"/>
    <property type="molecule type" value="Genomic_DNA"/>
</dbReference>
<organism evidence="1 2">
    <name type="scientific">Aerococcus christensenii</name>
    <dbReference type="NCBI Taxonomy" id="87541"/>
    <lineage>
        <taxon>Bacteria</taxon>
        <taxon>Bacillati</taxon>
        <taxon>Bacillota</taxon>
        <taxon>Bacilli</taxon>
        <taxon>Lactobacillales</taxon>
        <taxon>Aerococcaceae</taxon>
        <taxon>Aerococcus</taxon>
    </lineage>
</organism>
<name>A0A133XZ25_9LACT</name>
<proteinExistence type="predicted"/>
<evidence type="ECO:0000313" key="2">
    <source>
        <dbReference type="Proteomes" id="UP000070422"/>
    </source>
</evidence>
<protein>
    <submittedName>
        <fullName evidence="1">Uncharacterized protein</fullName>
    </submittedName>
</protein>
<dbReference type="AlphaFoldDB" id="A0A133XZ25"/>
<dbReference type="PATRIC" id="fig|87541.4.peg.969"/>
<dbReference type="Proteomes" id="UP000070422">
    <property type="component" value="Unassembled WGS sequence"/>
</dbReference>
<gene>
    <name evidence="1" type="ORF">HMPREF3187_00978</name>
</gene>
<accession>A0A133XZ25</accession>
<sequence length="40" mass="4779">MKIKQSKSYSCLKKNGTWIKQKATHSLREWVAFFFAIRCN</sequence>
<comment type="caution">
    <text evidence="1">The sequence shown here is derived from an EMBL/GenBank/DDBJ whole genome shotgun (WGS) entry which is preliminary data.</text>
</comment>
<evidence type="ECO:0000313" key="1">
    <source>
        <dbReference type="EMBL" id="KXB36205.1"/>
    </source>
</evidence>